<dbReference type="PANTHER" id="PTHR42862">
    <property type="entry name" value="DELTA-1-PYRROLINE-5-CARBOXYLATE DEHYDROGENASE 1, ISOFORM A-RELATED"/>
    <property type="match status" value="1"/>
</dbReference>
<dbReference type="GO" id="GO:0003842">
    <property type="term" value="F:L-glutamate gamma-semialdehyde dehydrogenase activity"/>
    <property type="evidence" value="ECO:0007669"/>
    <property type="project" value="TreeGrafter"/>
</dbReference>
<dbReference type="InterPro" id="IPR016163">
    <property type="entry name" value="Ald_DH_C"/>
</dbReference>
<dbReference type="PANTHER" id="PTHR42862:SF1">
    <property type="entry name" value="DELTA-1-PYRROLINE-5-CARBOXYLATE DEHYDROGENASE 2, ISOFORM A-RELATED"/>
    <property type="match status" value="1"/>
</dbReference>
<evidence type="ECO:0000256" key="1">
    <source>
        <dbReference type="ARBA" id="ARBA00023002"/>
    </source>
</evidence>
<reference evidence="4" key="2">
    <citation type="submission" date="2014-07" db="EMBL/GenBank/DDBJ databases">
        <authorList>
            <person name="Hull J."/>
        </authorList>
    </citation>
    <scope>NUCLEOTIDE SEQUENCE</scope>
</reference>
<reference evidence="4" key="1">
    <citation type="journal article" date="2014" name="PLoS ONE">
        <title>Transcriptome-Based Identification of ABC Transporters in the Western Tarnished Plant Bug Lygus hesperus.</title>
        <authorList>
            <person name="Hull J.J."/>
            <person name="Chaney K."/>
            <person name="Geib S.M."/>
            <person name="Fabrick J.A."/>
            <person name="Brent C.S."/>
            <person name="Walsh D."/>
            <person name="Lavine L.C."/>
        </authorList>
    </citation>
    <scope>NUCLEOTIDE SEQUENCE</scope>
</reference>
<accession>A0A0A9Z3A4</accession>
<evidence type="ECO:0000259" key="3">
    <source>
        <dbReference type="Pfam" id="PF00171"/>
    </source>
</evidence>
<protein>
    <submittedName>
        <fullName evidence="4">Delta-1-pyrroline-5-carboxylate dehydrogenase, mitochondrial</fullName>
    </submittedName>
</protein>
<dbReference type="Pfam" id="PF00171">
    <property type="entry name" value="Aldedh"/>
    <property type="match status" value="1"/>
</dbReference>
<dbReference type="Gene3D" id="3.40.309.10">
    <property type="entry name" value="Aldehyde Dehydrogenase, Chain A, domain 2"/>
    <property type="match status" value="1"/>
</dbReference>
<dbReference type="InterPro" id="IPR015590">
    <property type="entry name" value="Aldehyde_DH_dom"/>
</dbReference>
<dbReference type="SUPFAM" id="SSF53720">
    <property type="entry name" value="ALDH-like"/>
    <property type="match status" value="1"/>
</dbReference>
<keyword evidence="1" id="KW-0560">Oxidoreductase</keyword>
<dbReference type="AlphaFoldDB" id="A0A0A9Z3A4"/>
<dbReference type="EMBL" id="GBHO01005776">
    <property type="protein sequence ID" value="JAG37828.1"/>
    <property type="molecule type" value="Transcribed_RNA"/>
</dbReference>
<dbReference type="InterPro" id="IPR016161">
    <property type="entry name" value="Ald_DH/histidinol_DH"/>
</dbReference>
<dbReference type="GO" id="GO:0005759">
    <property type="term" value="C:mitochondrial matrix"/>
    <property type="evidence" value="ECO:0007669"/>
    <property type="project" value="TreeGrafter"/>
</dbReference>
<dbReference type="GO" id="GO:0010133">
    <property type="term" value="P:L-proline catabolic process to L-glutamate"/>
    <property type="evidence" value="ECO:0007669"/>
    <property type="project" value="TreeGrafter"/>
</dbReference>
<evidence type="ECO:0000256" key="2">
    <source>
        <dbReference type="ARBA" id="ARBA00023027"/>
    </source>
</evidence>
<dbReference type="InterPro" id="IPR050485">
    <property type="entry name" value="Proline_metab_enzyme"/>
</dbReference>
<proteinExistence type="predicted"/>
<sequence length="180" mass="19666">MTAVIDEKSYDNIMSAIEEAKKDAGTSLIVGGTGDKSVGYYVHPTIIETKNPQSITMLRELFGPVLTVYVYDDTQANWSWVDTLQMVESAVEYGLTGSVFARCREDIAVAEDVLTQACGNFYINDKCTGAIVGQQPFGGARKSGTNDKAGSVFNLLRWVSPQTVKEKTVGISTYIHPHML</sequence>
<gene>
    <name evidence="4" type="ORF">CM83_6173</name>
</gene>
<feature type="domain" description="Aldehyde dehydrogenase" evidence="3">
    <location>
        <begin position="1"/>
        <end position="151"/>
    </location>
</feature>
<evidence type="ECO:0000313" key="4">
    <source>
        <dbReference type="EMBL" id="JAG37828.1"/>
    </source>
</evidence>
<organism evidence="4">
    <name type="scientific">Lygus hesperus</name>
    <name type="common">Western plant bug</name>
    <dbReference type="NCBI Taxonomy" id="30085"/>
    <lineage>
        <taxon>Eukaryota</taxon>
        <taxon>Metazoa</taxon>
        <taxon>Ecdysozoa</taxon>
        <taxon>Arthropoda</taxon>
        <taxon>Hexapoda</taxon>
        <taxon>Insecta</taxon>
        <taxon>Pterygota</taxon>
        <taxon>Neoptera</taxon>
        <taxon>Paraneoptera</taxon>
        <taxon>Hemiptera</taxon>
        <taxon>Heteroptera</taxon>
        <taxon>Panheteroptera</taxon>
        <taxon>Cimicomorpha</taxon>
        <taxon>Miridae</taxon>
        <taxon>Mirini</taxon>
        <taxon>Lygus</taxon>
    </lineage>
</organism>
<name>A0A0A9Z3A4_LYGHE</name>
<keyword evidence="2" id="KW-0520">NAD</keyword>